<feature type="compositionally biased region" description="Basic and acidic residues" evidence="1">
    <location>
        <begin position="500"/>
        <end position="512"/>
    </location>
</feature>
<protein>
    <submittedName>
        <fullName evidence="2">Uncharacterized protein</fullName>
    </submittedName>
</protein>
<dbReference type="VEuPathDB" id="TriTrypDB:LPAL13_200049700"/>
<feature type="compositionally biased region" description="Low complexity" evidence="1">
    <location>
        <begin position="312"/>
        <end position="321"/>
    </location>
</feature>
<evidence type="ECO:0000256" key="1">
    <source>
        <dbReference type="SAM" id="MobiDB-lite"/>
    </source>
</evidence>
<keyword evidence="3" id="KW-1185">Reference proteome</keyword>
<dbReference type="EMBL" id="CP009389">
    <property type="protein sequence ID" value="AIN97929.1"/>
    <property type="molecule type" value="Genomic_DNA"/>
</dbReference>
<organism evidence="2 3">
    <name type="scientific">Leishmania panamensis</name>
    <dbReference type="NCBI Taxonomy" id="5679"/>
    <lineage>
        <taxon>Eukaryota</taxon>
        <taxon>Discoba</taxon>
        <taxon>Euglenozoa</taxon>
        <taxon>Kinetoplastea</taxon>
        <taxon>Metakinetoplastina</taxon>
        <taxon>Trypanosomatida</taxon>
        <taxon>Trypanosomatidae</taxon>
        <taxon>Leishmaniinae</taxon>
        <taxon>Leishmania</taxon>
        <taxon>Leishmania guyanensis species complex</taxon>
    </lineage>
</organism>
<feature type="compositionally biased region" description="Polar residues" evidence="1">
    <location>
        <begin position="513"/>
        <end position="548"/>
    </location>
</feature>
<feature type="compositionally biased region" description="Low complexity" evidence="1">
    <location>
        <begin position="486"/>
        <end position="496"/>
    </location>
</feature>
<dbReference type="RefSeq" id="XP_010698636.1">
    <property type="nucleotide sequence ID" value="XM_010700334.1"/>
</dbReference>
<name>A0A088RRR3_LEIPA</name>
<evidence type="ECO:0000313" key="2">
    <source>
        <dbReference type="EMBL" id="AIN97929.1"/>
    </source>
</evidence>
<feature type="region of interest" description="Disordered" evidence="1">
    <location>
        <begin position="466"/>
        <end position="577"/>
    </location>
</feature>
<feature type="compositionally biased region" description="Low complexity" evidence="1">
    <location>
        <begin position="1133"/>
        <end position="1149"/>
    </location>
</feature>
<feature type="region of interest" description="Disordered" evidence="1">
    <location>
        <begin position="202"/>
        <end position="321"/>
    </location>
</feature>
<dbReference type="VEuPathDB" id="TriTrypDB:LPMP_204350"/>
<dbReference type="InterPro" id="IPR051425">
    <property type="entry name" value="Formin_Homology"/>
</dbReference>
<feature type="region of interest" description="Disordered" evidence="1">
    <location>
        <begin position="1123"/>
        <end position="1166"/>
    </location>
</feature>
<evidence type="ECO:0000313" key="3">
    <source>
        <dbReference type="Proteomes" id="UP000063063"/>
    </source>
</evidence>
<dbReference type="PANTHER" id="PTHR45725:SF18">
    <property type="entry name" value="ORC1-LIKE AAA ATPASE DOMAIN-CONTAINING PROTEIN"/>
    <property type="match status" value="1"/>
</dbReference>
<dbReference type="OrthoDB" id="273742at2759"/>
<dbReference type="AlphaFoldDB" id="A0A088RRR3"/>
<reference evidence="2 3" key="1">
    <citation type="journal article" date="2015" name="Sci. Rep.">
        <title>The genome of Leishmania panamensis: insights into genomics of the L. (Viannia) subgenus.</title>
        <authorList>
            <person name="Llanes A."/>
            <person name="Restrepo C.M."/>
            <person name="Vecchio G.D."/>
            <person name="Anguizola F.J."/>
            <person name="Lleonart R."/>
        </authorList>
    </citation>
    <scope>NUCLEOTIDE SEQUENCE [LARGE SCALE GENOMIC DNA]</scope>
    <source>
        <strain evidence="2 3">MHOM/PA/94/PSC-1</strain>
    </source>
</reference>
<feature type="compositionally biased region" description="Low complexity" evidence="1">
    <location>
        <begin position="266"/>
        <end position="281"/>
    </location>
</feature>
<proteinExistence type="predicted"/>
<gene>
    <name evidence="2" type="ORF">LPMP_204350</name>
</gene>
<dbReference type="KEGG" id="lpan:LPMP_204350"/>
<feature type="compositionally biased region" description="Low complexity" evidence="1">
    <location>
        <begin position="1156"/>
        <end position="1166"/>
    </location>
</feature>
<dbReference type="Proteomes" id="UP000063063">
    <property type="component" value="Chromosome 20"/>
</dbReference>
<dbReference type="PANTHER" id="PTHR45725">
    <property type="entry name" value="FORMIN HOMOLOGY 2 FAMILY MEMBER"/>
    <property type="match status" value="1"/>
</dbReference>
<accession>A0A088RRR3</accession>
<dbReference type="GeneID" id="22574646"/>
<sequence>MKCVLVVHSGDDRMKRSCDLPDGVSTQKQLRAFVQSQDLRLDSVDFTLAVSLVEVATAKKGQKVVLRSDADVQQLLKTAAQQRTTHILTFEATISGSAASPRSLGSLLSLEYAVDKDLVTLHVFSPPTCPSRANSPSHREKTFIIPTRFVLASLARAVEDTLSISPTKEGMKLVLYTMPQQHSGDPVEIIDDTAALRLLRQHASQRTPARLTYGTRMQTPKASSRHMSRRTSQQQFTAPLAPSPSPLPLDSTVAMRKLKPHPPPLSNLVSEPPSPSSSEPSQAPPERKGEASSSLPSRKVATPSSPAPPSSSPSAAEVASSSAESSNTLHCVFLREGTTPIAKYETRVQVRPAAAAVCEFLFVYTKEEMNLWRRFATECESAAGAATGSHVPVLSNDSSVCLDSDSVLREWLALAKESQQPLRVRLSLHHPTLPPLVKAESSAAPTAESPVANRGAVSAVSAAATANAEELDSSPAGDKKRRPGTAAPAASLPLSPRNGDSSERGRVTERRVASSQRRSLTSLQGVSASSGPLNRSPTKVDSAASSPRRSPLFSDATSPSEGATRAKGATAKVSEDDIAEADSPPLVICTTAGLSSDVTTAACLSCVCEDDDDDGSSVRFQVSACWGAEKRMVLCRLREGTALDDLRCAALDTFCNGVAGTDGAPPLVMEMTYVAEGQLLCVPLDGESRLRDLRGKLLADSAELHVTAPPTPPPPQLRHTTNGKSSDVARVEEAVLRLLADAVEQHFVTCPPTTSADISTFLRVQLGEQATTEPLRRFLDISTATPFNVPTSDPDVDASSSVHLLPWFSSVLARMQAEQPAATGVSLEVASSLLRSRLCDIDFLLDQFAAAVPVVGDEGDGIEAPSTTVRPSLAALWTEVGLVTPQSSSAAAWNPFRAAYVGGTGGWKAAYAAAPAAMLDLVAAGSMDGVWAFPRRRDTHADIVWQRGLSKALRDCCESINPTELERYFKSGDCPNGDDTPDHRRVILSCVGVLLAPPSAAVGDYAEWLKQHFRGKVATVLYTNMVDYDGNSSLSAFTVTQLSWVLLHPQLRRVGGPPSSPTTLHRLHDWALLATESVCQRRNMHFPPCPLLHVHTASPVPFAGPSLPGAVTGSGAATDVETETQMPRVSSRPPCGVAAASAPPAASLCPSPPSSGAPHPAAHKAAPPKVQYNCRYNFSTLHKPRSVEQ</sequence>
<feature type="region of interest" description="Disordered" evidence="1">
    <location>
        <begin position="705"/>
        <end position="725"/>
    </location>
</feature>
<dbReference type="eggNOG" id="ENOG502SMDH">
    <property type="taxonomic scope" value="Eukaryota"/>
</dbReference>